<feature type="transmembrane region" description="Helical" evidence="1">
    <location>
        <begin position="185"/>
        <end position="203"/>
    </location>
</feature>
<dbReference type="InterPro" id="IPR051158">
    <property type="entry name" value="Metallophosphoesterase_sf"/>
</dbReference>
<dbReference type="SUPFAM" id="SSF56300">
    <property type="entry name" value="Metallo-dependent phosphatases"/>
    <property type="match status" value="1"/>
</dbReference>
<dbReference type="EMBL" id="JAKKPZ010000011">
    <property type="protein sequence ID" value="KAI1715502.1"/>
    <property type="molecule type" value="Genomic_DNA"/>
</dbReference>
<accession>A0AAD4N6Q4</accession>
<dbReference type="InterPro" id="IPR029052">
    <property type="entry name" value="Metallo-depent_PP-like"/>
</dbReference>
<reference evidence="3" key="1">
    <citation type="submission" date="2022-01" db="EMBL/GenBank/DDBJ databases">
        <title>Genome Sequence Resource for Two Populations of Ditylenchus destructor, the Migratory Endoparasitic Phytonematode.</title>
        <authorList>
            <person name="Zhang H."/>
            <person name="Lin R."/>
            <person name="Xie B."/>
        </authorList>
    </citation>
    <scope>NUCLEOTIDE SEQUENCE</scope>
    <source>
        <strain evidence="3">BazhouSP</strain>
    </source>
</reference>
<keyword evidence="1" id="KW-1133">Transmembrane helix</keyword>
<feature type="transmembrane region" description="Helical" evidence="1">
    <location>
        <begin position="48"/>
        <end position="68"/>
    </location>
</feature>
<dbReference type="PANTHER" id="PTHR31302">
    <property type="entry name" value="TRANSMEMBRANE PROTEIN WITH METALLOPHOSPHOESTERASE DOMAIN-RELATED"/>
    <property type="match status" value="1"/>
</dbReference>
<dbReference type="PANTHER" id="PTHR31302:SF30">
    <property type="entry name" value="CALCINEURIN-LIKE PHOSPHOESTERASE DOMAIN-CONTAINING PROTEIN"/>
    <property type="match status" value="1"/>
</dbReference>
<feature type="transmembrane region" description="Helical" evidence="1">
    <location>
        <begin position="99"/>
        <end position="115"/>
    </location>
</feature>
<dbReference type="Gene3D" id="3.60.21.10">
    <property type="match status" value="1"/>
</dbReference>
<protein>
    <submittedName>
        <fullName evidence="3">Calcineurin-like phosphoesterase domain-containing protein</fullName>
    </submittedName>
</protein>
<feature type="domain" description="Calcineurin-like phosphoesterase" evidence="2">
    <location>
        <begin position="234"/>
        <end position="404"/>
    </location>
</feature>
<keyword evidence="1" id="KW-0472">Membrane</keyword>
<dbReference type="GO" id="GO:0016787">
    <property type="term" value="F:hydrolase activity"/>
    <property type="evidence" value="ECO:0007669"/>
    <property type="project" value="InterPro"/>
</dbReference>
<dbReference type="Proteomes" id="UP001201812">
    <property type="component" value="Unassembled WGS sequence"/>
</dbReference>
<evidence type="ECO:0000313" key="4">
    <source>
        <dbReference type="Proteomes" id="UP001201812"/>
    </source>
</evidence>
<evidence type="ECO:0000259" key="2">
    <source>
        <dbReference type="Pfam" id="PF00149"/>
    </source>
</evidence>
<dbReference type="AlphaFoldDB" id="A0AAD4N6Q4"/>
<name>A0AAD4N6Q4_9BILA</name>
<dbReference type="CDD" id="cd07385">
    <property type="entry name" value="MPP_YkuE_C"/>
    <property type="match status" value="1"/>
</dbReference>
<gene>
    <name evidence="3" type="ORF">DdX_07820</name>
</gene>
<keyword evidence="1" id="KW-0812">Transmembrane</keyword>
<evidence type="ECO:0000313" key="3">
    <source>
        <dbReference type="EMBL" id="KAI1715502.1"/>
    </source>
</evidence>
<sequence length="462" mass="52731">MKNLFQVIIFFISLYVGSKIIRYFGGIYVSHAAGYKIGNRNRLVSILVLQWIMGNINILIHQIVLSLFKPPFTLCKFGGRVKSPTTQAYIRRLRSRTKFALWTVLVLAHLTYFYYLAESFEVPHWIFYISAICGGVWLQLAAFACLFTLGNLIVQSLNFFDRTRHLLQKLFTIRILKLFVSDHQFQALFTIILTVVLSLTHWYSCDKLVIHQHTFSLPVHKTNYVASENTSNLRMAMLSDLHGGAVVYREQIAKVVDTVNSLEVDAVLIVGDAIDAPRDLIEDRMEPLRHLRSRFGTFFVTGNHEYYYGNAEEWIHLFRSYGINVLLNEKVDLEGICLVGLNDPSSKKSGISNHSMDISVISQCPQDRPSVVLVHNPAAADKIVKYVKDTNITVDVILSGHTHAGQYYVVMPYVYWLLPYLYGIYDLNDDTKLLVSSGTLYQGSPMKAPFLSEIMLLQFIYS</sequence>
<dbReference type="Pfam" id="PF00149">
    <property type="entry name" value="Metallophos"/>
    <property type="match status" value="1"/>
</dbReference>
<organism evidence="3 4">
    <name type="scientific">Ditylenchus destructor</name>
    <dbReference type="NCBI Taxonomy" id="166010"/>
    <lineage>
        <taxon>Eukaryota</taxon>
        <taxon>Metazoa</taxon>
        <taxon>Ecdysozoa</taxon>
        <taxon>Nematoda</taxon>
        <taxon>Chromadorea</taxon>
        <taxon>Rhabditida</taxon>
        <taxon>Tylenchina</taxon>
        <taxon>Tylenchomorpha</taxon>
        <taxon>Sphaerularioidea</taxon>
        <taxon>Anguinidae</taxon>
        <taxon>Anguininae</taxon>
        <taxon>Ditylenchus</taxon>
    </lineage>
</organism>
<evidence type="ECO:0000256" key="1">
    <source>
        <dbReference type="SAM" id="Phobius"/>
    </source>
</evidence>
<comment type="caution">
    <text evidence="3">The sequence shown here is derived from an EMBL/GenBank/DDBJ whole genome shotgun (WGS) entry which is preliminary data.</text>
</comment>
<keyword evidence="4" id="KW-1185">Reference proteome</keyword>
<dbReference type="InterPro" id="IPR004843">
    <property type="entry name" value="Calcineurin-like_PHP"/>
</dbReference>
<proteinExistence type="predicted"/>
<feature type="transmembrane region" description="Helical" evidence="1">
    <location>
        <begin position="127"/>
        <end position="154"/>
    </location>
</feature>